<protein>
    <submittedName>
        <fullName evidence="2">Alpha/beta hydrolase</fullName>
    </submittedName>
</protein>
<reference evidence="2 3" key="1">
    <citation type="submission" date="2019-07" db="EMBL/GenBank/DDBJ databases">
        <authorList>
            <person name="Park Y.J."/>
            <person name="Jeong S.E."/>
            <person name="Jung H.S."/>
        </authorList>
    </citation>
    <scope>NUCLEOTIDE SEQUENCE [LARGE SCALE GENOMIC DNA]</scope>
    <source>
        <strain evidence="3">P16(2019)</strain>
    </source>
</reference>
<dbReference type="InterPro" id="IPR029058">
    <property type="entry name" value="AB_hydrolase_fold"/>
</dbReference>
<dbReference type="GO" id="GO:0016787">
    <property type="term" value="F:hydrolase activity"/>
    <property type="evidence" value="ECO:0007669"/>
    <property type="project" value="UniProtKB-KW"/>
</dbReference>
<dbReference type="OrthoDB" id="9776853at2"/>
<dbReference type="Proteomes" id="UP000318521">
    <property type="component" value="Unassembled WGS sequence"/>
</dbReference>
<dbReference type="Gene3D" id="3.40.50.1820">
    <property type="entry name" value="alpha/beta hydrolase"/>
    <property type="match status" value="1"/>
</dbReference>
<dbReference type="EMBL" id="VLXZ01000019">
    <property type="protein sequence ID" value="TSB44819.1"/>
    <property type="molecule type" value="Genomic_DNA"/>
</dbReference>
<dbReference type="RefSeq" id="WP_143850581.1">
    <property type="nucleotide sequence ID" value="NZ_VLXZ01000019.1"/>
</dbReference>
<keyword evidence="2" id="KW-0378">Hydrolase</keyword>
<dbReference type="PANTHER" id="PTHR43798">
    <property type="entry name" value="MONOACYLGLYCEROL LIPASE"/>
    <property type="match status" value="1"/>
</dbReference>
<dbReference type="Pfam" id="PF12697">
    <property type="entry name" value="Abhydrolase_6"/>
    <property type="match status" value="1"/>
</dbReference>
<dbReference type="InterPro" id="IPR050266">
    <property type="entry name" value="AB_hydrolase_sf"/>
</dbReference>
<proteinExistence type="predicted"/>
<name>A0A553ZTL7_9BACI</name>
<sequence length="252" mass="29279">MSYSYFGNPNNPLILFIHGAGVEGWMWDQQVDHFKHTHYCIVPTYQMDEQRGIQYWATTFLKDLQPHMKDNRQFILVGFSMGAQIAVQMCAERLDMFSHVMVNSGLIDPKPVLRKIIQPLLPLFNILPKSRWFSLKQAKELYITEPFYFERYFAGARNVRTADLRAIMNENLTFDLPEEISQYSGEMLITIGDKEEKLLTRSVDKLSHAVPKAKVFVIPDMKHGYPLGRAESFNRLLDVWIKGEVIKEGEIM</sequence>
<evidence type="ECO:0000313" key="3">
    <source>
        <dbReference type="Proteomes" id="UP000318521"/>
    </source>
</evidence>
<evidence type="ECO:0000313" key="2">
    <source>
        <dbReference type="EMBL" id="TSB44819.1"/>
    </source>
</evidence>
<evidence type="ECO:0000259" key="1">
    <source>
        <dbReference type="Pfam" id="PF12697"/>
    </source>
</evidence>
<keyword evidence="3" id="KW-1185">Reference proteome</keyword>
<dbReference type="InterPro" id="IPR000073">
    <property type="entry name" value="AB_hydrolase_1"/>
</dbReference>
<dbReference type="SUPFAM" id="SSF53474">
    <property type="entry name" value="alpha/beta-Hydrolases"/>
    <property type="match status" value="1"/>
</dbReference>
<gene>
    <name evidence="2" type="ORF">FN960_19640</name>
</gene>
<feature type="domain" description="AB hydrolase-1" evidence="1">
    <location>
        <begin position="14"/>
        <end position="234"/>
    </location>
</feature>
<comment type="caution">
    <text evidence="2">The sequence shown here is derived from an EMBL/GenBank/DDBJ whole genome shotgun (WGS) entry which is preliminary data.</text>
</comment>
<accession>A0A553ZTL7</accession>
<dbReference type="AlphaFoldDB" id="A0A553ZTL7"/>
<organism evidence="2 3">
    <name type="scientific">Alkalicoccobacillus porphyridii</name>
    <dbReference type="NCBI Taxonomy" id="2597270"/>
    <lineage>
        <taxon>Bacteria</taxon>
        <taxon>Bacillati</taxon>
        <taxon>Bacillota</taxon>
        <taxon>Bacilli</taxon>
        <taxon>Bacillales</taxon>
        <taxon>Bacillaceae</taxon>
        <taxon>Alkalicoccobacillus</taxon>
    </lineage>
</organism>